<feature type="domain" description="HD" evidence="1">
    <location>
        <begin position="49"/>
        <end position="151"/>
    </location>
</feature>
<accession>A0ABS2QU58</accession>
<dbReference type="RefSeq" id="WP_205186368.1">
    <property type="nucleotide sequence ID" value="NZ_JAFBFC010000003.1"/>
</dbReference>
<dbReference type="Pfam" id="PF01966">
    <property type="entry name" value="HD"/>
    <property type="match status" value="1"/>
</dbReference>
<sequence>MNIKDCLYGEHVIDGVLEELLLSAPVQRLKGVYQGGATYIVNEKWNVTRYEHSVGVMLLIRRLGGSIEEQMAGLLHDVSHTAFSHVIDFALDNKNEDYHEHIYEQVIKQSTIPAILQKYGYDAASILGDDSQWTLLEQSAPELCADRVDYTLRDMYRYGVITKEAVTYFLENLLVVNGRMYPRHIEAAEWFVETYYKEVIDYFLHPLVVYGYDALSKALKIALNEGVIEFDDLLREDEDVLAMLRQSDNEQLRKTMKLLHRHACVEENHDTYDIHLKGKVRLIDPSVPQGGELVQASKLSQRVQQLGKRAYEQSKQGTYVRII</sequence>
<evidence type="ECO:0000259" key="1">
    <source>
        <dbReference type="PROSITE" id="PS51831"/>
    </source>
</evidence>
<dbReference type="PANTHER" id="PTHR11373">
    <property type="entry name" value="DEOXYNUCLEOSIDE TRIPHOSPHATE TRIPHOSPHOHYDROLASE"/>
    <property type="match status" value="1"/>
</dbReference>
<dbReference type="InterPro" id="IPR006674">
    <property type="entry name" value="HD_domain"/>
</dbReference>
<gene>
    <name evidence="2" type="ORF">JOC83_001797</name>
</gene>
<comment type="caution">
    <text evidence="2">The sequence shown here is derived from an EMBL/GenBank/DDBJ whole genome shotgun (WGS) entry which is preliminary data.</text>
</comment>
<dbReference type="PROSITE" id="PS51831">
    <property type="entry name" value="HD"/>
    <property type="match status" value="1"/>
</dbReference>
<name>A0ABS2QU58_9BACI</name>
<dbReference type="Proteomes" id="UP000809829">
    <property type="component" value="Unassembled WGS sequence"/>
</dbReference>
<protein>
    <submittedName>
        <fullName evidence="2">HD superfamily phosphohydrolase</fullName>
    </submittedName>
</protein>
<dbReference type="Gene3D" id="1.10.3210.10">
    <property type="entry name" value="Hypothetical protein af1432"/>
    <property type="match status" value="1"/>
</dbReference>
<dbReference type="InterPro" id="IPR003607">
    <property type="entry name" value="HD/PDEase_dom"/>
</dbReference>
<dbReference type="CDD" id="cd00077">
    <property type="entry name" value="HDc"/>
    <property type="match status" value="1"/>
</dbReference>
<dbReference type="SMART" id="SM00471">
    <property type="entry name" value="HDc"/>
    <property type="match status" value="1"/>
</dbReference>
<evidence type="ECO:0000313" key="3">
    <source>
        <dbReference type="Proteomes" id="UP000809829"/>
    </source>
</evidence>
<keyword evidence="3" id="KW-1185">Reference proteome</keyword>
<dbReference type="SUPFAM" id="SSF109604">
    <property type="entry name" value="HD-domain/PDEase-like"/>
    <property type="match status" value="1"/>
</dbReference>
<dbReference type="EMBL" id="JAFBFC010000003">
    <property type="protein sequence ID" value="MBM7702950.1"/>
    <property type="molecule type" value="Genomic_DNA"/>
</dbReference>
<dbReference type="PANTHER" id="PTHR11373:SF41">
    <property type="entry name" value="METAL-DEPENDENT PHOSPHOHYDROLASE"/>
    <property type="match status" value="1"/>
</dbReference>
<proteinExistence type="predicted"/>
<dbReference type="InterPro" id="IPR050135">
    <property type="entry name" value="dGTPase-like"/>
</dbReference>
<evidence type="ECO:0000313" key="2">
    <source>
        <dbReference type="EMBL" id="MBM7702950.1"/>
    </source>
</evidence>
<organism evidence="2 3">
    <name type="scientific">Priestia iocasae</name>
    <dbReference type="NCBI Taxonomy" id="2291674"/>
    <lineage>
        <taxon>Bacteria</taxon>
        <taxon>Bacillati</taxon>
        <taxon>Bacillota</taxon>
        <taxon>Bacilli</taxon>
        <taxon>Bacillales</taxon>
        <taxon>Bacillaceae</taxon>
        <taxon>Priestia</taxon>
    </lineage>
</organism>
<reference evidence="2 3" key="1">
    <citation type="submission" date="2021-01" db="EMBL/GenBank/DDBJ databases">
        <title>Genomic Encyclopedia of Type Strains, Phase IV (KMG-IV): sequencing the most valuable type-strain genomes for metagenomic binning, comparative biology and taxonomic classification.</title>
        <authorList>
            <person name="Goeker M."/>
        </authorList>
    </citation>
    <scope>NUCLEOTIDE SEQUENCE [LARGE SCALE GENOMIC DNA]</scope>
    <source>
        <strain evidence="2 3">DSM 104297</strain>
    </source>
</reference>